<dbReference type="EMBL" id="LNKA01000001">
    <property type="protein sequence ID" value="KTC65867.1"/>
    <property type="molecule type" value="Genomic_DNA"/>
</dbReference>
<keyword evidence="8 11" id="KW-0067">ATP-binding</keyword>
<dbReference type="CDD" id="cd02165">
    <property type="entry name" value="NMNAT"/>
    <property type="match status" value="1"/>
</dbReference>
<evidence type="ECO:0000256" key="11">
    <source>
        <dbReference type="HAMAP-Rule" id="MF_00244"/>
    </source>
</evidence>
<comment type="similarity">
    <text evidence="3 11">Belongs to the NadD family.</text>
</comment>
<keyword evidence="7 11" id="KW-0547">Nucleotide-binding</keyword>
<geneLocation type="plasmid" evidence="14 16">
    <name>12</name>
</geneLocation>
<evidence type="ECO:0000256" key="3">
    <source>
        <dbReference type="ARBA" id="ARBA00009014"/>
    </source>
</evidence>
<evidence type="ECO:0000256" key="10">
    <source>
        <dbReference type="ARBA" id="ARBA00048721"/>
    </source>
</evidence>
<proteinExistence type="inferred from homology"/>
<keyword evidence="14" id="KW-0614">Plasmid</keyword>
<dbReference type="GO" id="GO:0004515">
    <property type="term" value="F:nicotinate-nucleotide adenylyltransferase activity"/>
    <property type="evidence" value="ECO:0007669"/>
    <property type="project" value="UniProtKB-UniRule"/>
</dbReference>
<evidence type="ECO:0000256" key="8">
    <source>
        <dbReference type="ARBA" id="ARBA00022840"/>
    </source>
</evidence>
<reference evidence="14 16" key="2">
    <citation type="submission" date="2018-12" db="EMBL/GenBank/DDBJ databases">
        <authorList>
            <consortium name="Pathogen Informatics"/>
        </authorList>
    </citation>
    <scope>NUCLEOTIDE SEQUENCE [LARGE SCALE GENOMIC DNA]</scope>
    <source>
        <strain evidence="14 16">NCTC12735</strain>
        <plasmid evidence="16">12</plasmid>
    </source>
</reference>
<keyword evidence="4 11" id="KW-0662">Pyridine nucleotide biosynthesis</keyword>
<keyword evidence="6 11" id="KW-0548">Nucleotidyltransferase</keyword>
<dbReference type="PANTHER" id="PTHR39321:SF3">
    <property type="entry name" value="PHOSPHOPANTETHEINE ADENYLYLTRANSFERASE"/>
    <property type="match status" value="1"/>
</dbReference>
<gene>
    <name evidence="11 13" type="primary">nadD</name>
    <name evidence="13" type="ORF">Lade_0525</name>
    <name evidence="14" type="ORF">NCTC12735_00923</name>
</gene>
<dbReference type="Proteomes" id="UP000054859">
    <property type="component" value="Unassembled WGS sequence"/>
</dbReference>
<evidence type="ECO:0000313" key="16">
    <source>
        <dbReference type="Proteomes" id="UP000281170"/>
    </source>
</evidence>
<dbReference type="InterPro" id="IPR014729">
    <property type="entry name" value="Rossmann-like_a/b/a_fold"/>
</dbReference>
<organism evidence="13 15">
    <name type="scientific">Legionella adelaidensis</name>
    <dbReference type="NCBI Taxonomy" id="45056"/>
    <lineage>
        <taxon>Bacteria</taxon>
        <taxon>Pseudomonadati</taxon>
        <taxon>Pseudomonadota</taxon>
        <taxon>Gammaproteobacteria</taxon>
        <taxon>Legionellales</taxon>
        <taxon>Legionellaceae</taxon>
        <taxon>Legionella</taxon>
    </lineage>
</organism>
<evidence type="ECO:0000256" key="1">
    <source>
        <dbReference type="ARBA" id="ARBA00002324"/>
    </source>
</evidence>
<reference evidence="13 15" key="1">
    <citation type="submission" date="2015-11" db="EMBL/GenBank/DDBJ databases">
        <title>Identification of large and diverse effector repertoires of 38 Legionella species.</title>
        <authorList>
            <person name="Burstein D."/>
            <person name="Amaro F."/>
            <person name="Zusman T."/>
            <person name="Lifshitz Z."/>
            <person name="Cohen O."/>
            <person name="Gilbert J.A."/>
            <person name="Pupko T."/>
            <person name="Shuman H.A."/>
            <person name="Segal G."/>
        </authorList>
    </citation>
    <scope>NUCLEOTIDE SEQUENCE [LARGE SCALE GENOMIC DNA]</scope>
    <source>
        <strain evidence="13 15">1762-AUS-E</strain>
    </source>
</reference>
<evidence type="ECO:0000256" key="4">
    <source>
        <dbReference type="ARBA" id="ARBA00022642"/>
    </source>
</evidence>
<dbReference type="InterPro" id="IPR005248">
    <property type="entry name" value="NadD/NMNAT"/>
</dbReference>
<dbReference type="EMBL" id="LR134421">
    <property type="protein sequence ID" value="VEH85297.1"/>
    <property type="molecule type" value="Genomic_DNA"/>
</dbReference>
<dbReference type="AlphaFoldDB" id="A0A0W0R495"/>
<name>A0A0W0R495_9GAMM</name>
<keyword evidence="5 11" id="KW-0808">Transferase</keyword>
<dbReference type="SUPFAM" id="SSF52374">
    <property type="entry name" value="Nucleotidylyl transferase"/>
    <property type="match status" value="1"/>
</dbReference>
<comment type="function">
    <text evidence="1 11">Catalyzes the reversible adenylation of nicotinate mononucleotide (NaMN) to nicotinic acid adenine dinucleotide (NaAD).</text>
</comment>
<evidence type="ECO:0000259" key="12">
    <source>
        <dbReference type="Pfam" id="PF01467"/>
    </source>
</evidence>
<keyword evidence="9 11" id="KW-0520">NAD</keyword>
<dbReference type="UniPathway" id="UPA00253">
    <property type="reaction ID" value="UER00332"/>
</dbReference>
<dbReference type="PANTHER" id="PTHR39321">
    <property type="entry name" value="NICOTINATE-NUCLEOTIDE ADENYLYLTRANSFERASE-RELATED"/>
    <property type="match status" value="1"/>
</dbReference>
<dbReference type="EC" id="2.7.7.18" evidence="11"/>
<dbReference type="PATRIC" id="fig|45056.6.peg.546"/>
<evidence type="ECO:0000313" key="14">
    <source>
        <dbReference type="EMBL" id="VEH85297.1"/>
    </source>
</evidence>
<comment type="pathway">
    <text evidence="2 11">Cofactor biosynthesis; NAD(+) biosynthesis; deamido-NAD(+) from nicotinate D-ribonucleotide: step 1/1.</text>
</comment>
<evidence type="ECO:0000313" key="15">
    <source>
        <dbReference type="Proteomes" id="UP000054859"/>
    </source>
</evidence>
<sequence length="210" mass="24292">MKSIAVFGGSFDPPHLGHLHTALTIQNTFNFTRFLFMPCKNPVLKGASKANPQQRIKMLELLLAAYPFFEIDHREILREAPSYTVNTLESIREEVGDRSICFIMGWDAFRQLPQWHRWEKILTLCNILVMKRGKEDKKLPKEVDLLLSEYQAFTAENFKNNCCGNIILFDAGDYPVSSTIIRERIKAGKDVNNYLTDSVAEFIKQQELYR</sequence>
<evidence type="ECO:0000256" key="2">
    <source>
        <dbReference type="ARBA" id="ARBA00005019"/>
    </source>
</evidence>
<feature type="domain" description="Cytidyltransferase-like" evidence="12">
    <location>
        <begin position="6"/>
        <end position="184"/>
    </location>
</feature>
<dbReference type="GO" id="GO:0009435">
    <property type="term" value="P:NAD+ biosynthetic process"/>
    <property type="evidence" value="ECO:0007669"/>
    <property type="project" value="UniProtKB-UniRule"/>
</dbReference>
<dbReference type="STRING" id="45056.Lade_0525"/>
<evidence type="ECO:0000256" key="9">
    <source>
        <dbReference type="ARBA" id="ARBA00023027"/>
    </source>
</evidence>
<dbReference type="KEGG" id="ladl:NCTC12735_00923"/>
<dbReference type="Pfam" id="PF01467">
    <property type="entry name" value="CTP_transf_like"/>
    <property type="match status" value="1"/>
</dbReference>
<protein>
    <recommendedName>
        <fullName evidence="11">Probable nicotinate-nucleotide adenylyltransferase</fullName>
        <ecNumber evidence="11">2.7.7.18</ecNumber>
    </recommendedName>
    <alternativeName>
        <fullName evidence="11">Deamido-NAD(+) diphosphorylase</fullName>
    </alternativeName>
    <alternativeName>
        <fullName evidence="11">Deamido-NAD(+) pyrophosphorylase</fullName>
    </alternativeName>
    <alternativeName>
        <fullName evidence="11">Nicotinate mononucleotide adenylyltransferase</fullName>
        <shortName evidence="11">NaMN adenylyltransferase</shortName>
    </alternativeName>
</protein>
<dbReference type="Gene3D" id="3.40.50.620">
    <property type="entry name" value="HUPs"/>
    <property type="match status" value="1"/>
</dbReference>
<evidence type="ECO:0000256" key="6">
    <source>
        <dbReference type="ARBA" id="ARBA00022695"/>
    </source>
</evidence>
<dbReference type="GO" id="GO:0005524">
    <property type="term" value="F:ATP binding"/>
    <property type="evidence" value="ECO:0007669"/>
    <property type="project" value="UniProtKB-KW"/>
</dbReference>
<evidence type="ECO:0000256" key="5">
    <source>
        <dbReference type="ARBA" id="ARBA00022679"/>
    </source>
</evidence>
<keyword evidence="15" id="KW-1185">Reference proteome</keyword>
<dbReference type="NCBIfam" id="NF000839">
    <property type="entry name" value="PRK00071.1-1"/>
    <property type="match status" value="1"/>
</dbReference>
<evidence type="ECO:0000313" key="13">
    <source>
        <dbReference type="EMBL" id="KTC65867.1"/>
    </source>
</evidence>
<dbReference type="Proteomes" id="UP000281170">
    <property type="component" value="Plasmid 12"/>
</dbReference>
<dbReference type="RefSeq" id="WP_058461592.1">
    <property type="nucleotide sequence ID" value="NZ_CAAAHS010000004.1"/>
</dbReference>
<dbReference type="NCBIfam" id="TIGR00125">
    <property type="entry name" value="cyt_tran_rel"/>
    <property type="match status" value="1"/>
</dbReference>
<dbReference type="HAMAP" id="MF_00244">
    <property type="entry name" value="NaMN_adenylyltr"/>
    <property type="match status" value="1"/>
</dbReference>
<accession>A0A0W0R495</accession>
<evidence type="ECO:0000256" key="7">
    <source>
        <dbReference type="ARBA" id="ARBA00022741"/>
    </source>
</evidence>
<dbReference type="NCBIfam" id="TIGR00482">
    <property type="entry name" value="nicotinate (nicotinamide) nucleotide adenylyltransferase"/>
    <property type="match status" value="1"/>
</dbReference>
<dbReference type="InterPro" id="IPR004821">
    <property type="entry name" value="Cyt_trans-like"/>
</dbReference>
<comment type="catalytic activity">
    <reaction evidence="10 11">
        <text>nicotinate beta-D-ribonucleotide + ATP + H(+) = deamido-NAD(+) + diphosphate</text>
        <dbReference type="Rhea" id="RHEA:22860"/>
        <dbReference type="ChEBI" id="CHEBI:15378"/>
        <dbReference type="ChEBI" id="CHEBI:30616"/>
        <dbReference type="ChEBI" id="CHEBI:33019"/>
        <dbReference type="ChEBI" id="CHEBI:57502"/>
        <dbReference type="ChEBI" id="CHEBI:58437"/>
        <dbReference type="EC" id="2.7.7.18"/>
    </reaction>
</comment>